<evidence type="ECO:0000259" key="2">
    <source>
        <dbReference type="PROSITE" id="PS50022"/>
    </source>
</evidence>
<dbReference type="InterPro" id="IPR000421">
    <property type="entry name" value="FA58C"/>
</dbReference>
<feature type="domain" description="F5/8 type C" evidence="2">
    <location>
        <begin position="19"/>
        <end position="155"/>
    </location>
</feature>
<dbReference type="Pfam" id="PF00754">
    <property type="entry name" value="F5_F8_type_C"/>
    <property type="match status" value="1"/>
</dbReference>
<feature type="region of interest" description="Disordered" evidence="1">
    <location>
        <begin position="27"/>
        <end position="47"/>
    </location>
</feature>
<dbReference type="KEGG" id="lyk:FLP23_07005"/>
<sequence length="158" mass="16704">MQGVALSGQWGYSLYEMAVYAPTAPPASTNVAQGKTATASSSSNAQQSAAAAVDGDLGTRWSASESATNWLQVDLGANYALNRVTIEWEAAYATGYKLQRSPNGTTWTDVFTETAGNGGTDDIPITATTRYLRMQGVTKATPWGYSIYELRAYGVPAG</sequence>
<dbReference type="EMBL" id="CP043504">
    <property type="protein sequence ID" value="QEO10820.1"/>
    <property type="molecule type" value="Genomic_DNA"/>
</dbReference>
<dbReference type="PANTHER" id="PTHR45713">
    <property type="entry name" value="FTP DOMAIN-CONTAINING PROTEIN"/>
    <property type="match status" value="1"/>
</dbReference>
<organism evidence="3 4">
    <name type="scientific">Protaetiibacter larvae</name>
    <dbReference type="NCBI Taxonomy" id="2592654"/>
    <lineage>
        <taxon>Bacteria</taxon>
        <taxon>Bacillati</taxon>
        <taxon>Actinomycetota</taxon>
        <taxon>Actinomycetes</taxon>
        <taxon>Micrococcales</taxon>
        <taxon>Microbacteriaceae</taxon>
        <taxon>Protaetiibacter</taxon>
    </lineage>
</organism>
<protein>
    <submittedName>
        <fullName evidence="3">Discoidin domain-containing protein</fullName>
    </submittedName>
</protein>
<dbReference type="InterPro" id="IPR051941">
    <property type="entry name" value="BG_Antigen-Binding_Lectin"/>
</dbReference>
<feature type="compositionally biased region" description="Low complexity" evidence="1">
    <location>
        <begin position="36"/>
        <end position="47"/>
    </location>
</feature>
<reference evidence="3 4" key="1">
    <citation type="submission" date="2019-09" db="EMBL/GenBank/DDBJ databases">
        <title>Genome sequencing of strain KACC 19322.</title>
        <authorList>
            <person name="Heo J."/>
            <person name="Kim S.-J."/>
            <person name="Kim J.-S."/>
            <person name="Hong S.-B."/>
            <person name="Kwon S.-W."/>
        </authorList>
    </citation>
    <scope>NUCLEOTIDE SEQUENCE [LARGE SCALE GENOMIC DNA]</scope>
    <source>
        <strain evidence="3 4">KACC 19322</strain>
    </source>
</reference>
<evidence type="ECO:0000313" key="4">
    <source>
        <dbReference type="Proteomes" id="UP000322159"/>
    </source>
</evidence>
<dbReference type="PROSITE" id="PS50022">
    <property type="entry name" value="FA58C_3"/>
    <property type="match status" value="1"/>
</dbReference>
<dbReference type="AlphaFoldDB" id="A0A5C1YB79"/>
<evidence type="ECO:0000256" key="1">
    <source>
        <dbReference type="SAM" id="MobiDB-lite"/>
    </source>
</evidence>
<dbReference type="InterPro" id="IPR008979">
    <property type="entry name" value="Galactose-bd-like_sf"/>
</dbReference>
<dbReference type="OrthoDB" id="264773at2"/>
<accession>A0A5C1YB79</accession>
<gene>
    <name evidence="3" type="ORF">FLP23_07005</name>
</gene>
<proteinExistence type="predicted"/>
<name>A0A5C1YB79_9MICO</name>
<dbReference type="Proteomes" id="UP000322159">
    <property type="component" value="Chromosome"/>
</dbReference>
<dbReference type="Gene3D" id="2.60.120.260">
    <property type="entry name" value="Galactose-binding domain-like"/>
    <property type="match status" value="1"/>
</dbReference>
<dbReference type="SUPFAM" id="SSF49785">
    <property type="entry name" value="Galactose-binding domain-like"/>
    <property type="match status" value="1"/>
</dbReference>
<dbReference type="PANTHER" id="PTHR45713:SF6">
    <property type="entry name" value="F5_8 TYPE C DOMAIN-CONTAINING PROTEIN"/>
    <property type="match status" value="1"/>
</dbReference>
<keyword evidence="4" id="KW-1185">Reference proteome</keyword>
<evidence type="ECO:0000313" key="3">
    <source>
        <dbReference type="EMBL" id="QEO10820.1"/>
    </source>
</evidence>